<gene>
    <name evidence="2" type="ORF">C0W53_16020</name>
</gene>
<reference evidence="2 3" key="1">
    <citation type="submission" date="2018-01" db="EMBL/GenBank/DDBJ databases">
        <title>Whole genome sequencing of Histamine producing bacteria.</title>
        <authorList>
            <person name="Butler K."/>
        </authorList>
    </citation>
    <scope>NUCLEOTIDE SEQUENCE [LARGE SCALE GENOMIC DNA]</scope>
    <source>
        <strain evidence="2 3">A1-4</strain>
    </source>
</reference>
<proteinExistence type="predicted"/>
<keyword evidence="3" id="KW-1185">Reference proteome</keyword>
<dbReference type="EMBL" id="PYOZ01000010">
    <property type="protein sequence ID" value="PSX44134.1"/>
    <property type="molecule type" value="Genomic_DNA"/>
</dbReference>
<dbReference type="RefSeq" id="WP_045067204.1">
    <property type="nucleotide sequence ID" value="NZ_JZTB01000014.1"/>
</dbReference>
<evidence type="ECO:0000313" key="3">
    <source>
        <dbReference type="Proteomes" id="UP000240728"/>
    </source>
</evidence>
<accession>A0AAX0YVC1</accession>
<organism evidence="2 3">
    <name type="scientific">Photobacterium kishitanii</name>
    <dbReference type="NCBI Taxonomy" id="318456"/>
    <lineage>
        <taxon>Bacteria</taxon>
        <taxon>Pseudomonadati</taxon>
        <taxon>Pseudomonadota</taxon>
        <taxon>Gammaproteobacteria</taxon>
        <taxon>Vibrionales</taxon>
        <taxon>Vibrionaceae</taxon>
        <taxon>Photobacterium</taxon>
    </lineage>
</organism>
<dbReference type="AlphaFoldDB" id="A0AAX0YVC1"/>
<name>A0AAX0YVC1_9GAMM</name>
<protein>
    <submittedName>
        <fullName evidence="2">Uncharacterized protein</fullName>
    </submittedName>
</protein>
<keyword evidence="1" id="KW-0472">Membrane</keyword>
<keyword evidence="1" id="KW-1133">Transmembrane helix</keyword>
<keyword evidence="1" id="KW-0812">Transmembrane</keyword>
<evidence type="ECO:0000313" key="2">
    <source>
        <dbReference type="EMBL" id="PSX44134.1"/>
    </source>
</evidence>
<sequence>MDKDLLIGVIVPCVLLMLPPIAKWLRRYFDSDYIKLKANFNEALNTIEAYQALEQNYNAELIKHSGATRKKVVRAITEKQIGRKICTKFFPSKIAWYKDRF</sequence>
<evidence type="ECO:0000256" key="1">
    <source>
        <dbReference type="SAM" id="Phobius"/>
    </source>
</evidence>
<comment type="caution">
    <text evidence="2">The sequence shown here is derived from an EMBL/GenBank/DDBJ whole genome shotgun (WGS) entry which is preliminary data.</text>
</comment>
<dbReference type="Proteomes" id="UP000240728">
    <property type="component" value="Unassembled WGS sequence"/>
</dbReference>
<feature type="transmembrane region" description="Helical" evidence="1">
    <location>
        <begin position="6"/>
        <end position="25"/>
    </location>
</feature>